<feature type="transmembrane region" description="Helical" evidence="12">
    <location>
        <begin position="172"/>
        <end position="193"/>
    </location>
</feature>
<feature type="transmembrane region" description="Helical" evidence="12">
    <location>
        <begin position="116"/>
        <end position="135"/>
    </location>
</feature>
<keyword evidence="10" id="KW-0594">Phospholipid biosynthesis</keyword>
<evidence type="ECO:0000256" key="7">
    <source>
        <dbReference type="ARBA" id="ARBA00022989"/>
    </source>
</evidence>
<evidence type="ECO:0000256" key="4">
    <source>
        <dbReference type="ARBA" id="ARBA00022691"/>
    </source>
</evidence>
<keyword evidence="4" id="KW-0949">S-adenosyl-L-methionine</keyword>
<evidence type="ECO:0000313" key="14">
    <source>
        <dbReference type="EMBL" id="KAH8088971.1"/>
    </source>
</evidence>
<dbReference type="Gene3D" id="1.20.120.1630">
    <property type="match status" value="1"/>
</dbReference>
<evidence type="ECO:0000256" key="2">
    <source>
        <dbReference type="ARBA" id="ARBA00022516"/>
    </source>
</evidence>
<keyword evidence="2" id="KW-0444">Lipid biosynthesis</keyword>
<keyword evidence="5 12" id="KW-0812">Transmembrane</keyword>
<evidence type="ECO:0000256" key="13">
    <source>
        <dbReference type="SAM" id="SignalP"/>
    </source>
</evidence>
<dbReference type="GO" id="GO:0008168">
    <property type="term" value="F:methyltransferase activity"/>
    <property type="evidence" value="ECO:0007669"/>
    <property type="project" value="UniProtKB-KW"/>
</dbReference>
<dbReference type="InterPro" id="IPR007318">
    <property type="entry name" value="Phopholipid_MeTrfase"/>
</dbReference>
<evidence type="ECO:0000256" key="8">
    <source>
        <dbReference type="ARBA" id="ARBA00023098"/>
    </source>
</evidence>
<keyword evidence="3" id="KW-0489">Methyltransferase</keyword>
<evidence type="ECO:0000256" key="5">
    <source>
        <dbReference type="ARBA" id="ARBA00022692"/>
    </source>
</evidence>
<keyword evidence="7 12" id="KW-1133">Transmembrane helix</keyword>
<reference evidence="14" key="1">
    <citation type="journal article" date="2021" name="New Phytol.">
        <title>Evolutionary innovations through gain and loss of genes in the ectomycorrhizal Boletales.</title>
        <authorList>
            <person name="Wu G."/>
            <person name="Miyauchi S."/>
            <person name="Morin E."/>
            <person name="Kuo A."/>
            <person name="Drula E."/>
            <person name="Varga T."/>
            <person name="Kohler A."/>
            <person name="Feng B."/>
            <person name="Cao Y."/>
            <person name="Lipzen A."/>
            <person name="Daum C."/>
            <person name="Hundley H."/>
            <person name="Pangilinan J."/>
            <person name="Johnson J."/>
            <person name="Barry K."/>
            <person name="LaButti K."/>
            <person name="Ng V."/>
            <person name="Ahrendt S."/>
            <person name="Min B."/>
            <person name="Choi I.G."/>
            <person name="Park H."/>
            <person name="Plett J.M."/>
            <person name="Magnuson J."/>
            <person name="Spatafora J.W."/>
            <person name="Nagy L.G."/>
            <person name="Henrissat B."/>
            <person name="Grigoriev I.V."/>
            <person name="Yang Z.L."/>
            <person name="Xu J."/>
            <person name="Martin F.M."/>
        </authorList>
    </citation>
    <scope>NUCLEOTIDE SEQUENCE</scope>
    <source>
        <strain evidence="14">KKN 215</strain>
    </source>
</reference>
<evidence type="ECO:0000256" key="1">
    <source>
        <dbReference type="ARBA" id="ARBA00004127"/>
    </source>
</evidence>
<evidence type="ECO:0000313" key="15">
    <source>
        <dbReference type="Proteomes" id="UP000813824"/>
    </source>
</evidence>
<gene>
    <name evidence="14" type="ORF">BXZ70DRAFT_1002101</name>
</gene>
<evidence type="ECO:0000256" key="12">
    <source>
        <dbReference type="SAM" id="Phobius"/>
    </source>
</evidence>
<comment type="caution">
    <text evidence="14">The sequence shown here is derived from an EMBL/GenBank/DDBJ whole genome shotgun (WGS) entry which is preliminary data.</text>
</comment>
<keyword evidence="8" id="KW-0443">Lipid metabolism</keyword>
<evidence type="ECO:0000256" key="10">
    <source>
        <dbReference type="ARBA" id="ARBA00023209"/>
    </source>
</evidence>
<organism evidence="14 15">
    <name type="scientific">Cristinia sonorae</name>
    <dbReference type="NCBI Taxonomy" id="1940300"/>
    <lineage>
        <taxon>Eukaryota</taxon>
        <taxon>Fungi</taxon>
        <taxon>Dikarya</taxon>
        <taxon>Basidiomycota</taxon>
        <taxon>Agaricomycotina</taxon>
        <taxon>Agaricomycetes</taxon>
        <taxon>Agaricomycetidae</taxon>
        <taxon>Agaricales</taxon>
        <taxon>Pleurotineae</taxon>
        <taxon>Stephanosporaceae</taxon>
        <taxon>Cristinia</taxon>
    </lineage>
</organism>
<evidence type="ECO:0008006" key="16">
    <source>
        <dbReference type="Google" id="ProtNLM"/>
    </source>
</evidence>
<dbReference type="GO" id="GO:0032259">
    <property type="term" value="P:methylation"/>
    <property type="evidence" value="ECO:0007669"/>
    <property type="project" value="UniProtKB-KW"/>
</dbReference>
<feature type="chain" id="PRO_5035420948" description="Protein-S-isoprenylcysteine O-methyltransferase" evidence="13">
    <location>
        <begin position="21"/>
        <end position="262"/>
    </location>
</feature>
<dbReference type="PANTHER" id="PTHR12714:SF9">
    <property type="entry name" value="PROTEIN-S-ISOPRENYLCYSTEINE O-METHYLTRANSFERASE"/>
    <property type="match status" value="1"/>
</dbReference>
<dbReference type="GO" id="GO:0012505">
    <property type="term" value="C:endomembrane system"/>
    <property type="evidence" value="ECO:0007669"/>
    <property type="project" value="UniProtKB-SubCell"/>
</dbReference>
<feature type="signal peptide" evidence="13">
    <location>
        <begin position="1"/>
        <end position="20"/>
    </location>
</feature>
<keyword evidence="11" id="KW-1208">Phospholipid metabolism</keyword>
<accession>A0A8K0UIR6</accession>
<dbReference type="UniPathway" id="UPA00753"/>
<sequence>MSLLRALLLCIQVPCYQVASTPPNKSPTNGRYDASTPWHLRIASSVIQAQQPIVWTCTLADLLLILAQRAVLPVPVPVICPFPNPPSAPPSLRSPHPLNGTFLSPSPPTTLPSPHIHATLLSLLGLALVLFGSLLRAACYRALGALFTFDLSIQPRHKLVTWGPYAYVRHPAYSGSLSLMLGLALVNLTPGSWLAECGVLGLGNPSLNLAVRALLFLTWYAWWISVGVHRAVLEDQEMKKLFGDEWVAYSKRVPCWFIPGVF</sequence>
<evidence type="ECO:0000256" key="9">
    <source>
        <dbReference type="ARBA" id="ARBA00023136"/>
    </source>
</evidence>
<keyword evidence="15" id="KW-1185">Reference proteome</keyword>
<proteinExistence type="predicted"/>
<dbReference type="OrthoDB" id="422086at2759"/>
<keyword evidence="13" id="KW-0732">Signal</keyword>
<feature type="transmembrane region" description="Helical" evidence="12">
    <location>
        <begin position="213"/>
        <end position="233"/>
    </location>
</feature>
<dbReference type="AlphaFoldDB" id="A0A8K0UIR6"/>
<keyword evidence="9 12" id="KW-0472">Membrane</keyword>
<protein>
    <recommendedName>
        <fullName evidence="16">Protein-S-isoprenylcysteine O-methyltransferase</fullName>
    </recommendedName>
</protein>
<dbReference type="GO" id="GO:0006656">
    <property type="term" value="P:phosphatidylcholine biosynthetic process"/>
    <property type="evidence" value="ECO:0007669"/>
    <property type="project" value="UniProtKB-UniPathway"/>
</dbReference>
<evidence type="ECO:0000256" key="11">
    <source>
        <dbReference type="ARBA" id="ARBA00023264"/>
    </source>
</evidence>
<name>A0A8K0UIR6_9AGAR</name>
<evidence type="ECO:0000256" key="3">
    <source>
        <dbReference type="ARBA" id="ARBA00022603"/>
    </source>
</evidence>
<evidence type="ECO:0000256" key="6">
    <source>
        <dbReference type="ARBA" id="ARBA00022824"/>
    </source>
</evidence>
<dbReference type="EMBL" id="JAEVFJ010000039">
    <property type="protein sequence ID" value="KAH8088971.1"/>
    <property type="molecule type" value="Genomic_DNA"/>
</dbReference>
<comment type="subcellular location">
    <subcellularLocation>
        <location evidence="1">Endomembrane system</location>
        <topology evidence="1">Multi-pass membrane protein</topology>
    </subcellularLocation>
</comment>
<dbReference type="Pfam" id="PF04191">
    <property type="entry name" value="PEMT"/>
    <property type="match status" value="1"/>
</dbReference>
<dbReference type="PANTHER" id="PTHR12714">
    <property type="entry name" value="PROTEIN-S ISOPRENYLCYSTEINE O-METHYLTRANSFERASE"/>
    <property type="match status" value="1"/>
</dbReference>
<keyword evidence="6" id="KW-0256">Endoplasmic reticulum</keyword>
<keyword evidence="3" id="KW-0808">Transferase</keyword>
<dbReference type="Proteomes" id="UP000813824">
    <property type="component" value="Unassembled WGS sequence"/>
</dbReference>